<dbReference type="Proteomes" id="UP001283361">
    <property type="component" value="Unassembled WGS sequence"/>
</dbReference>
<dbReference type="AlphaFoldDB" id="A0AAE1AV57"/>
<proteinExistence type="predicted"/>
<protein>
    <submittedName>
        <fullName evidence="1">Uncharacterized protein</fullName>
    </submittedName>
</protein>
<reference evidence="1" key="1">
    <citation type="journal article" date="2023" name="G3 (Bethesda)">
        <title>A reference genome for the long-term kleptoplast-retaining sea slug Elysia crispata morphotype clarki.</title>
        <authorList>
            <person name="Eastman K.E."/>
            <person name="Pendleton A.L."/>
            <person name="Shaikh M.A."/>
            <person name="Suttiyut T."/>
            <person name="Ogas R."/>
            <person name="Tomko P."/>
            <person name="Gavelis G."/>
            <person name="Widhalm J.R."/>
            <person name="Wisecaver J.H."/>
        </authorList>
    </citation>
    <scope>NUCLEOTIDE SEQUENCE</scope>
    <source>
        <strain evidence="1">ECLA1</strain>
    </source>
</reference>
<keyword evidence="2" id="KW-1185">Reference proteome</keyword>
<dbReference type="EMBL" id="JAWDGP010001105">
    <property type="protein sequence ID" value="KAK3794498.1"/>
    <property type="molecule type" value="Genomic_DNA"/>
</dbReference>
<gene>
    <name evidence="1" type="ORF">RRG08_003650</name>
</gene>
<evidence type="ECO:0000313" key="2">
    <source>
        <dbReference type="Proteomes" id="UP001283361"/>
    </source>
</evidence>
<sequence>MSPVMPGYNCSRCCAHKTVGDESMSGCTWCSQAVEKPTSFTLAQTMTSSLLSSSRGDMVGRCSVHVPDTGDGAWG</sequence>
<evidence type="ECO:0000313" key="1">
    <source>
        <dbReference type="EMBL" id="KAK3794498.1"/>
    </source>
</evidence>
<comment type="caution">
    <text evidence="1">The sequence shown here is derived from an EMBL/GenBank/DDBJ whole genome shotgun (WGS) entry which is preliminary data.</text>
</comment>
<accession>A0AAE1AV57</accession>
<organism evidence="1 2">
    <name type="scientific">Elysia crispata</name>
    <name type="common">lettuce slug</name>
    <dbReference type="NCBI Taxonomy" id="231223"/>
    <lineage>
        <taxon>Eukaryota</taxon>
        <taxon>Metazoa</taxon>
        <taxon>Spiralia</taxon>
        <taxon>Lophotrochozoa</taxon>
        <taxon>Mollusca</taxon>
        <taxon>Gastropoda</taxon>
        <taxon>Heterobranchia</taxon>
        <taxon>Euthyneura</taxon>
        <taxon>Panpulmonata</taxon>
        <taxon>Sacoglossa</taxon>
        <taxon>Placobranchoidea</taxon>
        <taxon>Plakobranchidae</taxon>
        <taxon>Elysia</taxon>
    </lineage>
</organism>
<name>A0AAE1AV57_9GAST</name>